<name>A0AA35XGB0_GEOBA</name>
<feature type="compositionally biased region" description="Gly residues" evidence="3">
    <location>
        <begin position="8"/>
        <end position="26"/>
    </location>
</feature>
<keyword evidence="2" id="KW-0479">Metal-binding</keyword>
<feature type="binding site" evidence="2">
    <location>
        <position position="182"/>
    </location>
    <ligand>
        <name>Cu cation</name>
        <dbReference type="ChEBI" id="CHEBI:23378"/>
    </ligand>
</feature>
<dbReference type="PANTHER" id="PTHR12151:SF25">
    <property type="entry name" value="LINALOOL DEHYDRATASE_ISOMERASE DOMAIN-CONTAINING PROTEIN"/>
    <property type="match status" value="1"/>
</dbReference>
<dbReference type="InterPro" id="IPR003782">
    <property type="entry name" value="SCO1/SenC"/>
</dbReference>
<keyword evidence="2" id="KW-0186">Copper</keyword>
<evidence type="ECO:0000313" key="5">
    <source>
        <dbReference type="Proteomes" id="UP001174909"/>
    </source>
</evidence>
<dbReference type="AlphaFoldDB" id="A0AA35XGB0"/>
<evidence type="ECO:0000313" key="4">
    <source>
        <dbReference type="EMBL" id="CAI8056364.1"/>
    </source>
</evidence>
<evidence type="ECO:0000256" key="3">
    <source>
        <dbReference type="SAM" id="MobiDB-lite"/>
    </source>
</evidence>
<keyword evidence="5" id="KW-1185">Reference proteome</keyword>
<dbReference type="PANTHER" id="PTHR12151">
    <property type="entry name" value="ELECTRON TRANSPORT PROTIN SCO1/SENC FAMILY MEMBER"/>
    <property type="match status" value="1"/>
</dbReference>
<evidence type="ECO:0000256" key="2">
    <source>
        <dbReference type="PIRSR" id="PIRSR603782-1"/>
    </source>
</evidence>
<dbReference type="Proteomes" id="UP001174909">
    <property type="component" value="Unassembled WGS sequence"/>
</dbReference>
<dbReference type="EMBL" id="CASHTH010004350">
    <property type="protein sequence ID" value="CAI8056364.1"/>
    <property type="molecule type" value="Genomic_DNA"/>
</dbReference>
<gene>
    <name evidence="4" type="ORF">GBAR_LOCUS30716</name>
</gene>
<dbReference type="GO" id="GO:0046872">
    <property type="term" value="F:metal ion binding"/>
    <property type="evidence" value="ECO:0007669"/>
    <property type="project" value="UniProtKB-KW"/>
</dbReference>
<evidence type="ECO:0000256" key="1">
    <source>
        <dbReference type="ARBA" id="ARBA00010996"/>
    </source>
</evidence>
<comment type="similarity">
    <text evidence="1">Belongs to the SCO1/2 family.</text>
</comment>
<proteinExistence type="inferred from homology"/>
<organism evidence="4 5">
    <name type="scientific">Geodia barretti</name>
    <name type="common">Barrett's horny sponge</name>
    <dbReference type="NCBI Taxonomy" id="519541"/>
    <lineage>
        <taxon>Eukaryota</taxon>
        <taxon>Metazoa</taxon>
        <taxon>Porifera</taxon>
        <taxon>Demospongiae</taxon>
        <taxon>Heteroscleromorpha</taxon>
        <taxon>Tetractinellida</taxon>
        <taxon>Astrophorina</taxon>
        <taxon>Geodiidae</taxon>
        <taxon>Geodia</taxon>
    </lineage>
</organism>
<dbReference type="InterPro" id="IPR036249">
    <property type="entry name" value="Thioredoxin-like_sf"/>
</dbReference>
<feature type="region of interest" description="Disordered" evidence="3">
    <location>
        <begin position="8"/>
        <end position="28"/>
    </location>
</feature>
<dbReference type="Gene3D" id="3.40.30.10">
    <property type="entry name" value="Glutaredoxin"/>
    <property type="match status" value="2"/>
</dbReference>
<comment type="caution">
    <text evidence="4">The sequence shown here is derived from an EMBL/GenBank/DDBJ whole genome shotgun (WGS) entry which is preliminary data.</text>
</comment>
<dbReference type="CDD" id="cd02968">
    <property type="entry name" value="SCO"/>
    <property type="match status" value="1"/>
</dbReference>
<dbReference type="Pfam" id="PF02630">
    <property type="entry name" value="SCO1-SenC"/>
    <property type="match status" value="2"/>
</dbReference>
<accession>A0AA35XGB0</accession>
<protein>
    <submittedName>
        <fullName evidence="4">Protein SCO2 homolog, mitochondrial</fullName>
    </submittedName>
</protein>
<reference evidence="4" key="1">
    <citation type="submission" date="2023-03" db="EMBL/GenBank/DDBJ databases">
        <authorList>
            <person name="Steffen K."/>
            <person name="Cardenas P."/>
        </authorList>
    </citation>
    <scope>NUCLEOTIDE SEQUENCE</scope>
</reference>
<dbReference type="SUPFAM" id="SSF52833">
    <property type="entry name" value="Thioredoxin-like"/>
    <property type="match status" value="1"/>
</dbReference>
<sequence length="218" mass="23764">MWKELGKFGMGPPSGGGGQQPGGGGQRPAFRRNNPLLWILIIGAVLIYSQYDGSLFGNFDQSHVSRMTLTPEEITGEFALIDHTGAPRTNQDFLGTHTLIYFGFTGDRGPGRAGHDGQAAFITVDPQRDTVEKLAAYVSALVPGSGRPDRFGGGGRPGARVLRHLPALPRYRAEDPDYTVDHAAFFYLMGPDGKFIQYYEPRQGPTKLAIEIERQLTG</sequence>